<evidence type="ECO:0000313" key="6">
    <source>
        <dbReference type="Proteomes" id="UP000448292"/>
    </source>
</evidence>
<dbReference type="SUPFAM" id="SSF50475">
    <property type="entry name" value="FMN-binding split barrel"/>
    <property type="match status" value="1"/>
</dbReference>
<comment type="similarity">
    <text evidence="3">Belongs to the flavoredoxin family.</text>
</comment>
<dbReference type="Proteomes" id="UP000448292">
    <property type="component" value="Unassembled WGS sequence"/>
</dbReference>
<dbReference type="OrthoDB" id="9794638at2"/>
<reference evidence="5 6" key="1">
    <citation type="submission" date="2018-06" db="EMBL/GenBank/DDBJ databases">
        <title>Complete genome of Desulfovibrio indonesiensis P37SLT.</title>
        <authorList>
            <person name="Crispim J.S."/>
            <person name="Vidigal P.M.P."/>
            <person name="Silva L.C.F."/>
            <person name="Laguardia C.N."/>
            <person name="Araujo L.C."/>
            <person name="Dias R.S."/>
            <person name="Sousa M.P."/>
            <person name="Paula S.O."/>
            <person name="Silva C."/>
        </authorList>
    </citation>
    <scope>NUCLEOTIDE SEQUENCE [LARGE SCALE GENOMIC DNA]</scope>
    <source>
        <strain evidence="5 6">P37SLT</strain>
    </source>
</reference>
<sequence>MRSLGAKPLAQPAPVWVIGTYFQDERPNIMTAAWGGICCSDPPCLQISLRKATATYHNIMHSKAFTVNVPNPEFMEKSDYAGMVSGKDTDKFAATGLTPVKSDIVDAPYVQEFPMVLECSLIKHVEIGLHTVFIGEIKDVKVKEEFVDGHHADMAKVNPVLFAPGSRRYYAIGKEIGQAFSSGRICMRNGE</sequence>
<dbReference type="AlphaFoldDB" id="A0A7M3MIL2"/>
<dbReference type="InterPro" id="IPR052174">
    <property type="entry name" value="Flavoredoxin"/>
</dbReference>
<dbReference type="InterPro" id="IPR012349">
    <property type="entry name" value="Split_barrel_FMN-bd"/>
</dbReference>
<dbReference type="SMART" id="SM00903">
    <property type="entry name" value="Flavin_Reduct"/>
    <property type="match status" value="1"/>
</dbReference>
<evidence type="ECO:0000256" key="1">
    <source>
        <dbReference type="ARBA" id="ARBA00001917"/>
    </source>
</evidence>
<evidence type="ECO:0000313" key="5">
    <source>
        <dbReference type="EMBL" id="TVM19667.1"/>
    </source>
</evidence>
<dbReference type="GO" id="GO:0016646">
    <property type="term" value="F:oxidoreductase activity, acting on the CH-NH group of donors, NAD or NADP as acceptor"/>
    <property type="evidence" value="ECO:0007669"/>
    <property type="project" value="UniProtKB-ARBA"/>
</dbReference>
<evidence type="ECO:0000256" key="2">
    <source>
        <dbReference type="ARBA" id="ARBA00022630"/>
    </source>
</evidence>
<dbReference type="InterPro" id="IPR002563">
    <property type="entry name" value="Flavin_Rdtase-like_dom"/>
</dbReference>
<evidence type="ECO:0000259" key="4">
    <source>
        <dbReference type="SMART" id="SM00903"/>
    </source>
</evidence>
<dbReference type="EMBL" id="QMIE01000001">
    <property type="protein sequence ID" value="TVM19667.1"/>
    <property type="molecule type" value="Genomic_DNA"/>
</dbReference>
<protein>
    <submittedName>
        <fullName evidence="5">Flavin reductase family protein</fullName>
    </submittedName>
</protein>
<dbReference type="PANTHER" id="PTHR43567">
    <property type="entry name" value="FLAVOREDOXIN-RELATED-RELATED"/>
    <property type="match status" value="1"/>
</dbReference>
<dbReference type="GO" id="GO:0010181">
    <property type="term" value="F:FMN binding"/>
    <property type="evidence" value="ECO:0007669"/>
    <property type="project" value="InterPro"/>
</dbReference>
<name>A0A7M3MIL2_9BACT</name>
<keyword evidence="2" id="KW-0285">Flavoprotein</keyword>
<feature type="domain" description="Flavin reductase like" evidence="4">
    <location>
        <begin position="9"/>
        <end position="152"/>
    </location>
</feature>
<dbReference type="Gene3D" id="2.30.110.10">
    <property type="entry name" value="Electron Transport, Fmn-binding Protein, Chain A"/>
    <property type="match status" value="1"/>
</dbReference>
<evidence type="ECO:0000256" key="3">
    <source>
        <dbReference type="ARBA" id="ARBA00038054"/>
    </source>
</evidence>
<dbReference type="PANTHER" id="PTHR43567:SF1">
    <property type="entry name" value="FLAVOREDOXIN"/>
    <property type="match status" value="1"/>
</dbReference>
<comment type="caution">
    <text evidence="5">The sequence shown here is derived from an EMBL/GenBank/DDBJ whole genome shotgun (WGS) entry which is preliminary data.</text>
</comment>
<organism evidence="5 6">
    <name type="scientific">Oceanidesulfovibrio indonesiensis</name>
    <dbReference type="NCBI Taxonomy" id="54767"/>
    <lineage>
        <taxon>Bacteria</taxon>
        <taxon>Pseudomonadati</taxon>
        <taxon>Thermodesulfobacteriota</taxon>
        <taxon>Desulfovibrionia</taxon>
        <taxon>Desulfovibrionales</taxon>
        <taxon>Desulfovibrionaceae</taxon>
        <taxon>Oceanidesulfovibrio</taxon>
    </lineage>
</organism>
<proteinExistence type="inferred from homology"/>
<accession>A0A7M3MIL2</accession>
<dbReference type="RefSeq" id="WP_144301131.1">
    <property type="nucleotide sequence ID" value="NZ_QMIE01000001.1"/>
</dbReference>
<keyword evidence="6" id="KW-1185">Reference proteome</keyword>
<comment type="cofactor">
    <cofactor evidence="1">
        <name>FMN</name>
        <dbReference type="ChEBI" id="CHEBI:58210"/>
    </cofactor>
</comment>
<gene>
    <name evidence="5" type="ORF">DPQ33_00045</name>
</gene>
<dbReference type="Pfam" id="PF01613">
    <property type="entry name" value="Flavin_Reduct"/>
    <property type="match status" value="1"/>
</dbReference>